<organism evidence="1 2">
    <name type="scientific">Hydra vulgaris</name>
    <name type="common">Hydra</name>
    <name type="synonym">Hydra attenuata</name>
    <dbReference type="NCBI Taxonomy" id="6087"/>
    <lineage>
        <taxon>Eukaryota</taxon>
        <taxon>Metazoa</taxon>
        <taxon>Cnidaria</taxon>
        <taxon>Hydrozoa</taxon>
        <taxon>Hydroidolina</taxon>
        <taxon>Anthoathecata</taxon>
        <taxon>Aplanulata</taxon>
        <taxon>Hydridae</taxon>
        <taxon>Hydra</taxon>
    </lineage>
</organism>
<evidence type="ECO:0000313" key="2">
    <source>
        <dbReference type="RefSeq" id="XP_065655721.1"/>
    </source>
</evidence>
<sequence length="178" mass="20980">MSLFEGVIKKSGLDINRPFRKRFCIICWEKNEMQNKVSLRKSIFPSTRLVQAKKSPSYNSQSSNNCKHLVLIYYKQKEKKAGDYKGKFVLDNSDFREVSEGIRDYRNVICIRLSHLHNEKNGGRDLYLCLKTEEQKNCLLKVLHDNIEIILSEEEYIEDTTEYPTKFIPFDNDNPIDF</sequence>
<dbReference type="Proteomes" id="UP001652625">
    <property type="component" value="Chromosome 06"/>
</dbReference>
<accession>A0ABM4C2D6</accession>
<protein>
    <submittedName>
        <fullName evidence="2">Uncharacterized protein LOC101238858 isoform X5</fullName>
    </submittedName>
</protein>
<evidence type="ECO:0000313" key="1">
    <source>
        <dbReference type="Proteomes" id="UP001652625"/>
    </source>
</evidence>
<dbReference type="SUPFAM" id="SSF50729">
    <property type="entry name" value="PH domain-like"/>
    <property type="match status" value="1"/>
</dbReference>
<proteinExistence type="predicted"/>
<gene>
    <name evidence="2" type="primary">LOC101238858</name>
</gene>
<dbReference type="RefSeq" id="XP_065655721.1">
    <property type="nucleotide sequence ID" value="XM_065799649.1"/>
</dbReference>
<dbReference type="GeneID" id="101238858"/>
<name>A0ABM4C2D6_HYDVU</name>
<reference evidence="2" key="1">
    <citation type="submission" date="2025-08" db="UniProtKB">
        <authorList>
            <consortium name="RefSeq"/>
        </authorList>
    </citation>
    <scope>IDENTIFICATION</scope>
</reference>
<keyword evidence="1" id="KW-1185">Reference proteome</keyword>